<keyword evidence="5" id="KW-0012">Acyltransferase</keyword>
<keyword evidence="3" id="KW-0133">Cell shape</keyword>
<evidence type="ECO:0000256" key="6">
    <source>
        <dbReference type="ARBA" id="ARBA00023316"/>
    </source>
</evidence>
<dbReference type="PANTHER" id="PTHR36174">
    <property type="entry name" value="LIPID II:GLYCINE GLYCYLTRANSFERASE"/>
    <property type="match status" value="1"/>
</dbReference>
<dbReference type="Gene3D" id="3.40.630.30">
    <property type="match status" value="2"/>
</dbReference>
<evidence type="ECO:0000256" key="2">
    <source>
        <dbReference type="ARBA" id="ARBA00022679"/>
    </source>
</evidence>
<dbReference type="GO" id="GO:0016755">
    <property type="term" value="F:aminoacyltransferase activity"/>
    <property type="evidence" value="ECO:0007669"/>
    <property type="project" value="InterPro"/>
</dbReference>
<dbReference type="GO" id="GO:0008360">
    <property type="term" value="P:regulation of cell shape"/>
    <property type="evidence" value="ECO:0007669"/>
    <property type="project" value="UniProtKB-KW"/>
</dbReference>
<dbReference type="InterPro" id="IPR016181">
    <property type="entry name" value="Acyl_CoA_acyltransferase"/>
</dbReference>
<keyword evidence="8" id="KW-1185">Reference proteome</keyword>
<dbReference type="Proteomes" id="UP000571817">
    <property type="component" value="Unassembled WGS sequence"/>
</dbReference>
<evidence type="ECO:0000256" key="1">
    <source>
        <dbReference type="ARBA" id="ARBA00009943"/>
    </source>
</evidence>
<dbReference type="EMBL" id="JACCFW010000001">
    <property type="protein sequence ID" value="NYJ74373.1"/>
    <property type="molecule type" value="Genomic_DNA"/>
</dbReference>
<keyword evidence="2 7" id="KW-0808">Transferase</keyword>
<evidence type="ECO:0000313" key="8">
    <source>
        <dbReference type="Proteomes" id="UP000571817"/>
    </source>
</evidence>
<proteinExistence type="inferred from homology"/>
<name>A0A853DEF9_9MICO</name>
<evidence type="ECO:0000256" key="4">
    <source>
        <dbReference type="ARBA" id="ARBA00022984"/>
    </source>
</evidence>
<dbReference type="AlphaFoldDB" id="A0A853DEF9"/>
<comment type="similarity">
    <text evidence="1">Belongs to the FemABX family.</text>
</comment>
<dbReference type="PANTHER" id="PTHR36174:SF1">
    <property type="entry name" value="LIPID II:GLYCINE GLYCYLTRANSFERASE"/>
    <property type="match status" value="1"/>
</dbReference>
<dbReference type="GO" id="GO:0009252">
    <property type="term" value="P:peptidoglycan biosynthetic process"/>
    <property type="evidence" value="ECO:0007669"/>
    <property type="project" value="UniProtKB-KW"/>
</dbReference>
<accession>A0A853DEF9</accession>
<comment type="caution">
    <text evidence="7">The sequence shown here is derived from an EMBL/GenBank/DDBJ whole genome shotgun (WGS) entry which is preliminary data.</text>
</comment>
<dbReference type="PROSITE" id="PS51191">
    <property type="entry name" value="FEMABX"/>
    <property type="match status" value="1"/>
</dbReference>
<evidence type="ECO:0000256" key="3">
    <source>
        <dbReference type="ARBA" id="ARBA00022960"/>
    </source>
</evidence>
<reference evidence="7 8" key="1">
    <citation type="submission" date="2020-07" db="EMBL/GenBank/DDBJ databases">
        <title>Sequencing the genomes of 1000 actinobacteria strains.</title>
        <authorList>
            <person name="Klenk H.-P."/>
        </authorList>
    </citation>
    <scope>NUCLEOTIDE SEQUENCE [LARGE SCALE GENOMIC DNA]</scope>
    <source>
        <strain evidence="7 8">DSM 29531</strain>
    </source>
</reference>
<dbReference type="InterPro" id="IPR050644">
    <property type="entry name" value="PG_Glycine_Bridge_Synth"/>
</dbReference>
<evidence type="ECO:0000313" key="7">
    <source>
        <dbReference type="EMBL" id="NYJ74373.1"/>
    </source>
</evidence>
<keyword evidence="6" id="KW-0961">Cell wall biogenesis/degradation</keyword>
<dbReference type="Pfam" id="PF02388">
    <property type="entry name" value="FemAB"/>
    <property type="match status" value="2"/>
</dbReference>
<dbReference type="RefSeq" id="WP_179480202.1">
    <property type="nucleotide sequence ID" value="NZ_JACCFW010000001.1"/>
</dbReference>
<sequence>MTLTVTPCRDQTEWDALVDEAGGHPLQLWGWGELKSRYEWSADRLVVRDGDRTIGSAQVLLRTLPRPFRSLAYIPRGPQAAEEDRGPVLAALTEYVRTTHRPIALSIEPDWEQPGAPLEKGADENQIAVLQERAPVGWLAEVEAAGFRRSTNTGLIPRTLIVDVRADDETLMKGLTSSTRQNVRKSFRAEGVRFGEVTTDADLDAVLAINRATAERADFAVHDDAYHRGIRDLLGDRSRLLAAWEGEELVAFVWLVVSGTTAFELYGGVSPRGMKLRLNYGLKFHAMTQMREAGVSRYDFNGLLNDGISDFKRQFATHEDLLLGTWDVPLSPLYSTFERALPVVRRGLKRGVPAVRGALRDPRGAVEAAVRAARSGKPQSTTA</sequence>
<evidence type="ECO:0000256" key="5">
    <source>
        <dbReference type="ARBA" id="ARBA00023315"/>
    </source>
</evidence>
<dbReference type="SUPFAM" id="SSF55729">
    <property type="entry name" value="Acyl-CoA N-acyltransferases (Nat)"/>
    <property type="match status" value="2"/>
</dbReference>
<dbReference type="InterPro" id="IPR003447">
    <property type="entry name" value="FEMABX"/>
</dbReference>
<protein>
    <submittedName>
        <fullName evidence="7">Lipid II:glycine glycyltransferase (Peptidoglycan interpeptide bridge formation enzyme)</fullName>
    </submittedName>
</protein>
<dbReference type="GO" id="GO:0071555">
    <property type="term" value="P:cell wall organization"/>
    <property type="evidence" value="ECO:0007669"/>
    <property type="project" value="UniProtKB-KW"/>
</dbReference>
<keyword evidence="4" id="KW-0573">Peptidoglycan synthesis</keyword>
<gene>
    <name evidence="7" type="ORF">HNR15_001336</name>
</gene>
<organism evidence="7 8">
    <name type="scientific">Allobranchiibius huperziae</name>
    <dbReference type="NCBI Taxonomy" id="1874116"/>
    <lineage>
        <taxon>Bacteria</taxon>
        <taxon>Bacillati</taxon>
        <taxon>Actinomycetota</taxon>
        <taxon>Actinomycetes</taxon>
        <taxon>Micrococcales</taxon>
        <taxon>Dermacoccaceae</taxon>
        <taxon>Allobranchiibius</taxon>
    </lineage>
</organism>